<dbReference type="PANTHER" id="PTHR30146">
    <property type="entry name" value="LACI-RELATED TRANSCRIPTIONAL REPRESSOR"/>
    <property type="match status" value="1"/>
</dbReference>
<dbReference type="EMBL" id="JAVDUJ010000001">
    <property type="protein sequence ID" value="MDR6939926.1"/>
    <property type="molecule type" value="Genomic_DNA"/>
</dbReference>
<keyword evidence="2" id="KW-0238">DNA-binding</keyword>
<dbReference type="Pfam" id="PF13377">
    <property type="entry name" value="Peripla_BP_3"/>
    <property type="match status" value="1"/>
</dbReference>
<reference evidence="5 6" key="1">
    <citation type="submission" date="2023-07" db="EMBL/GenBank/DDBJ databases">
        <title>Sequencing the genomes of 1000 actinobacteria strains.</title>
        <authorList>
            <person name="Klenk H.-P."/>
        </authorList>
    </citation>
    <scope>NUCLEOTIDE SEQUENCE [LARGE SCALE GENOMIC DNA]</scope>
    <source>
        <strain evidence="5 6">DSM 15539</strain>
    </source>
</reference>
<dbReference type="Pfam" id="PF00356">
    <property type="entry name" value="LacI"/>
    <property type="match status" value="1"/>
</dbReference>
<name>A0ABU1T3U9_9ACTO</name>
<dbReference type="InterPro" id="IPR010982">
    <property type="entry name" value="Lambda_DNA-bd_dom_sf"/>
</dbReference>
<keyword evidence="3" id="KW-0804">Transcription</keyword>
<protein>
    <submittedName>
        <fullName evidence="5">LacI family transcriptional regulator</fullName>
    </submittedName>
</protein>
<evidence type="ECO:0000256" key="1">
    <source>
        <dbReference type="ARBA" id="ARBA00023015"/>
    </source>
</evidence>
<dbReference type="SUPFAM" id="SSF53822">
    <property type="entry name" value="Periplasmic binding protein-like I"/>
    <property type="match status" value="1"/>
</dbReference>
<dbReference type="SUPFAM" id="SSF47413">
    <property type="entry name" value="lambda repressor-like DNA-binding domains"/>
    <property type="match status" value="1"/>
</dbReference>
<dbReference type="Proteomes" id="UP001266099">
    <property type="component" value="Unassembled WGS sequence"/>
</dbReference>
<evidence type="ECO:0000313" key="5">
    <source>
        <dbReference type="EMBL" id="MDR6939926.1"/>
    </source>
</evidence>
<dbReference type="Gene3D" id="1.10.260.40">
    <property type="entry name" value="lambda repressor-like DNA-binding domains"/>
    <property type="match status" value="1"/>
</dbReference>
<dbReference type="RefSeq" id="WP_309956993.1">
    <property type="nucleotide sequence ID" value="NZ_JAVDUJ010000001.1"/>
</dbReference>
<dbReference type="CDD" id="cd06267">
    <property type="entry name" value="PBP1_LacI_sugar_binding-like"/>
    <property type="match status" value="1"/>
</dbReference>
<evidence type="ECO:0000256" key="3">
    <source>
        <dbReference type="ARBA" id="ARBA00023163"/>
    </source>
</evidence>
<gene>
    <name evidence="5" type="ORF">J2S36_001469</name>
</gene>
<evidence type="ECO:0000259" key="4">
    <source>
        <dbReference type="PROSITE" id="PS50932"/>
    </source>
</evidence>
<dbReference type="Gene3D" id="3.40.50.2300">
    <property type="match status" value="2"/>
</dbReference>
<dbReference type="PANTHER" id="PTHR30146:SF138">
    <property type="entry name" value="TRANSCRIPTIONAL REGULATORY PROTEIN"/>
    <property type="match status" value="1"/>
</dbReference>
<accession>A0ABU1T3U9</accession>
<dbReference type="InterPro" id="IPR028082">
    <property type="entry name" value="Peripla_BP_I"/>
</dbReference>
<sequence>MAGSGTEKKVTIYDIAAAANVSVSTVSRAFSRPGRVSNETLNLVYEAAERLGYRYENRPARTTNKKAIPTIAFITQNITNLIHEDIMTGFDDAFEDEYFTIVAETRTRNRSVDEVANFLAPHVSGIVLVGPLAQDSQLAQVYKRFPTVIVQRFAPGIPSVASDAEDGIRELVDLFVAKGHQTFTYVRGPNSSWMDGMRWRTLHNYCHEIGVKLYRTNDTDPDPQGGFKAAKEWLAKPTSAVITFNDMQASGFIQALGRRGLRVPEVVSVAGFDNSLAAPLCNPPLTTLSGAYHRIGQEAARLLRAQIRGRQEVPEQIHVPAFLTVRGSVGAANPKVREIVAAVLAHSQTAKTAKTSM</sequence>
<organism evidence="5 6">
    <name type="scientific">Arcanobacterium hippocoleae</name>
    <dbReference type="NCBI Taxonomy" id="149017"/>
    <lineage>
        <taxon>Bacteria</taxon>
        <taxon>Bacillati</taxon>
        <taxon>Actinomycetota</taxon>
        <taxon>Actinomycetes</taxon>
        <taxon>Actinomycetales</taxon>
        <taxon>Actinomycetaceae</taxon>
        <taxon>Arcanobacterium</taxon>
    </lineage>
</organism>
<proteinExistence type="predicted"/>
<dbReference type="PROSITE" id="PS50932">
    <property type="entry name" value="HTH_LACI_2"/>
    <property type="match status" value="1"/>
</dbReference>
<dbReference type="InterPro" id="IPR000843">
    <property type="entry name" value="HTH_LacI"/>
</dbReference>
<dbReference type="SMART" id="SM00354">
    <property type="entry name" value="HTH_LACI"/>
    <property type="match status" value="1"/>
</dbReference>
<evidence type="ECO:0000313" key="6">
    <source>
        <dbReference type="Proteomes" id="UP001266099"/>
    </source>
</evidence>
<comment type="caution">
    <text evidence="5">The sequence shown here is derived from an EMBL/GenBank/DDBJ whole genome shotgun (WGS) entry which is preliminary data.</text>
</comment>
<keyword evidence="1" id="KW-0805">Transcription regulation</keyword>
<feature type="domain" description="HTH lacI-type" evidence="4">
    <location>
        <begin position="10"/>
        <end position="65"/>
    </location>
</feature>
<evidence type="ECO:0000256" key="2">
    <source>
        <dbReference type="ARBA" id="ARBA00023125"/>
    </source>
</evidence>
<dbReference type="InterPro" id="IPR046335">
    <property type="entry name" value="LacI/GalR-like_sensor"/>
</dbReference>
<keyword evidence="6" id="KW-1185">Reference proteome</keyword>
<dbReference type="CDD" id="cd01392">
    <property type="entry name" value="HTH_LacI"/>
    <property type="match status" value="1"/>
</dbReference>